<comment type="caution">
    <text evidence="2">The sequence shown here is derived from an EMBL/GenBank/DDBJ whole genome shotgun (WGS) entry which is preliminary data.</text>
</comment>
<evidence type="ECO:0008006" key="4">
    <source>
        <dbReference type="Google" id="ProtNLM"/>
    </source>
</evidence>
<keyword evidence="3" id="KW-1185">Reference proteome</keyword>
<protein>
    <recommendedName>
        <fullName evidence="4">LSD1 subclass zinc finger protein</fullName>
    </recommendedName>
</protein>
<sequence>MALPQTLATAPTSAHDVHEHAWTTESRHATSAGWVLYVRCTSCGTRRVDLQGGQDGPPAPLSRAVGDRAAR</sequence>
<name>A0ABW4V5S9_9MICO</name>
<organism evidence="2 3">
    <name type="scientific">Promicromonospora aerolata</name>
    <dbReference type="NCBI Taxonomy" id="195749"/>
    <lineage>
        <taxon>Bacteria</taxon>
        <taxon>Bacillati</taxon>
        <taxon>Actinomycetota</taxon>
        <taxon>Actinomycetes</taxon>
        <taxon>Micrococcales</taxon>
        <taxon>Promicromonosporaceae</taxon>
        <taxon>Promicromonospora</taxon>
    </lineage>
</organism>
<feature type="region of interest" description="Disordered" evidence="1">
    <location>
        <begin position="47"/>
        <end position="71"/>
    </location>
</feature>
<evidence type="ECO:0000256" key="1">
    <source>
        <dbReference type="SAM" id="MobiDB-lite"/>
    </source>
</evidence>
<accession>A0ABW4V5S9</accession>
<proteinExistence type="predicted"/>
<gene>
    <name evidence="2" type="ORF">ACFSL2_06710</name>
</gene>
<dbReference type="RefSeq" id="WP_377197106.1">
    <property type="nucleotide sequence ID" value="NZ_JBHUHF010000001.1"/>
</dbReference>
<evidence type="ECO:0000313" key="2">
    <source>
        <dbReference type="EMBL" id="MFD2025198.1"/>
    </source>
</evidence>
<evidence type="ECO:0000313" key="3">
    <source>
        <dbReference type="Proteomes" id="UP001597338"/>
    </source>
</evidence>
<dbReference type="EMBL" id="JBHUHF010000001">
    <property type="protein sequence ID" value="MFD2025198.1"/>
    <property type="molecule type" value="Genomic_DNA"/>
</dbReference>
<reference evidence="3" key="1">
    <citation type="journal article" date="2019" name="Int. J. Syst. Evol. Microbiol.">
        <title>The Global Catalogue of Microorganisms (GCM) 10K type strain sequencing project: providing services to taxonomists for standard genome sequencing and annotation.</title>
        <authorList>
            <consortium name="The Broad Institute Genomics Platform"/>
            <consortium name="The Broad Institute Genome Sequencing Center for Infectious Disease"/>
            <person name="Wu L."/>
            <person name="Ma J."/>
        </authorList>
    </citation>
    <scope>NUCLEOTIDE SEQUENCE [LARGE SCALE GENOMIC DNA]</scope>
    <source>
        <strain evidence="3">CCM 7043</strain>
    </source>
</reference>
<dbReference type="Proteomes" id="UP001597338">
    <property type="component" value="Unassembled WGS sequence"/>
</dbReference>